<dbReference type="EMBL" id="CP035758">
    <property type="protein sequence ID" value="QBD74744.1"/>
    <property type="molecule type" value="Genomic_DNA"/>
</dbReference>
<evidence type="ECO:0000313" key="2">
    <source>
        <dbReference type="EMBL" id="QBD74744.1"/>
    </source>
</evidence>
<reference evidence="2 3" key="1">
    <citation type="submission" date="2019-01" db="EMBL/GenBank/DDBJ databases">
        <title>Ktedonosporobacter rubrisoli SCAWS-G2.</title>
        <authorList>
            <person name="Huang Y."/>
            <person name="Yan B."/>
        </authorList>
    </citation>
    <scope>NUCLEOTIDE SEQUENCE [LARGE SCALE GENOMIC DNA]</scope>
    <source>
        <strain evidence="2 3">SCAWS-G2</strain>
    </source>
</reference>
<dbReference type="RefSeq" id="WP_129885343.1">
    <property type="nucleotide sequence ID" value="NZ_CP035758.1"/>
</dbReference>
<dbReference type="KEGG" id="kbs:EPA93_01550"/>
<dbReference type="AlphaFoldDB" id="A0A4P6JI63"/>
<sequence>MPFILPPISSCSSYRKFSTCLVCTISLTVEIFGTCVLLFVFLLSLLIWLASNRNGAPITEELDVLPFLSFWLLVIAPLTSLLVGVPAWYLLIELPGKITIRRGSIYGALSSFVAHVVFCTLVALVTVIHQGESLGEGILASASISGIGLLLVGWLVIPIGIYTGEQLIRLRLKQMLASEA</sequence>
<gene>
    <name evidence="2" type="ORF">EPA93_01550</name>
</gene>
<feature type="transmembrane region" description="Helical" evidence="1">
    <location>
        <begin position="104"/>
        <end position="128"/>
    </location>
</feature>
<protein>
    <submittedName>
        <fullName evidence="2">Uncharacterized protein</fullName>
    </submittedName>
</protein>
<name>A0A4P6JI63_KTERU</name>
<keyword evidence="1" id="KW-0472">Membrane</keyword>
<evidence type="ECO:0000313" key="3">
    <source>
        <dbReference type="Proteomes" id="UP000290365"/>
    </source>
</evidence>
<feature type="transmembrane region" description="Helical" evidence="1">
    <location>
        <begin position="70"/>
        <end position="92"/>
    </location>
</feature>
<keyword evidence="1" id="KW-0812">Transmembrane</keyword>
<accession>A0A4P6JI63</accession>
<feature type="transmembrane region" description="Helical" evidence="1">
    <location>
        <begin position="140"/>
        <end position="163"/>
    </location>
</feature>
<proteinExistence type="predicted"/>
<dbReference type="Proteomes" id="UP000290365">
    <property type="component" value="Chromosome"/>
</dbReference>
<keyword evidence="3" id="KW-1185">Reference proteome</keyword>
<keyword evidence="1" id="KW-1133">Transmembrane helix</keyword>
<evidence type="ECO:0000256" key="1">
    <source>
        <dbReference type="SAM" id="Phobius"/>
    </source>
</evidence>
<feature type="transmembrane region" description="Helical" evidence="1">
    <location>
        <begin position="21"/>
        <end position="50"/>
    </location>
</feature>
<organism evidence="2 3">
    <name type="scientific">Ktedonosporobacter rubrisoli</name>
    <dbReference type="NCBI Taxonomy" id="2509675"/>
    <lineage>
        <taxon>Bacteria</taxon>
        <taxon>Bacillati</taxon>
        <taxon>Chloroflexota</taxon>
        <taxon>Ktedonobacteria</taxon>
        <taxon>Ktedonobacterales</taxon>
        <taxon>Ktedonosporobacteraceae</taxon>
        <taxon>Ktedonosporobacter</taxon>
    </lineage>
</organism>